<name>A0A1I3FQC9_9SPHI</name>
<dbReference type="SUPFAM" id="SSF88659">
    <property type="entry name" value="Sigma3 and sigma4 domains of RNA polymerase sigma factors"/>
    <property type="match status" value="1"/>
</dbReference>
<gene>
    <name evidence="8" type="ORF">SAMN05444682_102446</name>
</gene>
<dbReference type="InterPro" id="IPR036388">
    <property type="entry name" value="WH-like_DNA-bd_sf"/>
</dbReference>
<keyword evidence="5" id="KW-0804">Transcription</keyword>
<keyword evidence="3" id="KW-0731">Sigma factor</keyword>
<keyword evidence="2" id="KW-0805">Transcription regulation</keyword>
<dbReference type="InterPro" id="IPR013324">
    <property type="entry name" value="RNA_pol_sigma_r3/r4-like"/>
</dbReference>
<accession>A0A1I3FQC9</accession>
<evidence type="ECO:0000256" key="1">
    <source>
        <dbReference type="ARBA" id="ARBA00010641"/>
    </source>
</evidence>
<evidence type="ECO:0000313" key="8">
    <source>
        <dbReference type="EMBL" id="SFI13443.1"/>
    </source>
</evidence>
<dbReference type="Pfam" id="PF08281">
    <property type="entry name" value="Sigma70_r4_2"/>
    <property type="match status" value="1"/>
</dbReference>
<dbReference type="GO" id="GO:0016987">
    <property type="term" value="F:sigma factor activity"/>
    <property type="evidence" value="ECO:0007669"/>
    <property type="project" value="UniProtKB-KW"/>
</dbReference>
<feature type="domain" description="RNA polymerase sigma-70 region 2" evidence="6">
    <location>
        <begin position="27"/>
        <end position="94"/>
    </location>
</feature>
<evidence type="ECO:0000313" key="9">
    <source>
        <dbReference type="Proteomes" id="UP000198670"/>
    </source>
</evidence>
<dbReference type="InterPro" id="IPR014284">
    <property type="entry name" value="RNA_pol_sigma-70_dom"/>
</dbReference>
<dbReference type="GO" id="GO:0003677">
    <property type="term" value="F:DNA binding"/>
    <property type="evidence" value="ECO:0007669"/>
    <property type="project" value="UniProtKB-KW"/>
</dbReference>
<keyword evidence="4" id="KW-0238">DNA-binding</keyword>
<dbReference type="PANTHER" id="PTHR43133:SF8">
    <property type="entry name" value="RNA POLYMERASE SIGMA FACTOR HI_1459-RELATED"/>
    <property type="match status" value="1"/>
</dbReference>
<evidence type="ECO:0000256" key="5">
    <source>
        <dbReference type="ARBA" id="ARBA00023163"/>
    </source>
</evidence>
<evidence type="ECO:0000256" key="4">
    <source>
        <dbReference type="ARBA" id="ARBA00023125"/>
    </source>
</evidence>
<dbReference type="InterPro" id="IPR013249">
    <property type="entry name" value="RNA_pol_sigma70_r4_t2"/>
</dbReference>
<comment type="similarity">
    <text evidence="1">Belongs to the sigma-70 factor family. ECF subfamily.</text>
</comment>
<proteinExistence type="inferred from homology"/>
<dbReference type="STRING" id="1477437.SAMN05444682_102446"/>
<dbReference type="EMBL" id="FOQO01000002">
    <property type="protein sequence ID" value="SFI13443.1"/>
    <property type="molecule type" value="Genomic_DNA"/>
</dbReference>
<dbReference type="AlphaFoldDB" id="A0A1I3FQC9"/>
<reference evidence="8 9" key="1">
    <citation type="submission" date="2016-10" db="EMBL/GenBank/DDBJ databases">
        <authorList>
            <person name="de Groot N.N."/>
        </authorList>
    </citation>
    <scope>NUCLEOTIDE SEQUENCE [LARGE SCALE GENOMIC DNA]</scope>
    <source>
        <strain evidence="8 9">RK1</strain>
    </source>
</reference>
<dbReference type="NCBIfam" id="TIGR02937">
    <property type="entry name" value="sigma70-ECF"/>
    <property type="match status" value="1"/>
</dbReference>
<sequence>MEPMLPADEKNLLLRLRDGDHDAFDTLYNRYAHRVAAILLRLTRSQDTAEDLLQDTFIRVWAARQTIKIDHAFIAFVFTIAANLASNSLRKQLREARMQTQLCTQGSVGYVHIEEKVVAQEEYDQFQQALSQLEPRQRQVFVLHKIEGKSYKEISKELAISHSAINHLIQRANKKLETLLNPKLLSTLALLSALLHR</sequence>
<evidence type="ECO:0000256" key="2">
    <source>
        <dbReference type="ARBA" id="ARBA00023015"/>
    </source>
</evidence>
<organism evidence="8 9">
    <name type="scientific">Parapedobacter indicus</name>
    <dbReference type="NCBI Taxonomy" id="1477437"/>
    <lineage>
        <taxon>Bacteria</taxon>
        <taxon>Pseudomonadati</taxon>
        <taxon>Bacteroidota</taxon>
        <taxon>Sphingobacteriia</taxon>
        <taxon>Sphingobacteriales</taxon>
        <taxon>Sphingobacteriaceae</taxon>
        <taxon>Parapedobacter</taxon>
    </lineage>
</organism>
<dbReference type="Pfam" id="PF04542">
    <property type="entry name" value="Sigma70_r2"/>
    <property type="match status" value="1"/>
</dbReference>
<dbReference type="Proteomes" id="UP000198670">
    <property type="component" value="Unassembled WGS sequence"/>
</dbReference>
<dbReference type="InterPro" id="IPR013325">
    <property type="entry name" value="RNA_pol_sigma_r2"/>
</dbReference>
<feature type="domain" description="RNA polymerase sigma factor 70 region 4 type 2" evidence="7">
    <location>
        <begin position="124"/>
        <end position="176"/>
    </location>
</feature>
<dbReference type="PANTHER" id="PTHR43133">
    <property type="entry name" value="RNA POLYMERASE ECF-TYPE SIGMA FACTO"/>
    <property type="match status" value="1"/>
</dbReference>
<dbReference type="RefSeq" id="WP_090625454.1">
    <property type="nucleotide sequence ID" value="NZ_FOQO01000002.1"/>
</dbReference>
<dbReference type="CDD" id="cd06171">
    <property type="entry name" value="Sigma70_r4"/>
    <property type="match status" value="1"/>
</dbReference>
<dbReference type="Gene3D" id="1.10.1740.10">
    <property type="match status" value="1"/>
</dbReference>
<dbReference type="InterPro" id="IPR007627">
    <property type="entry name" value="RNA_pol_sigma70_r2"/>
</dbReference>
<dbReference type="GO" id="GO:0006352">
    <property type="term" value="P:DNA-templated transcription initiation"/>
    <property type="evidence" value="ECO:0007669"/>
    <property type="project" value="InterPro"/>
</dbReference>
<protein>
    <submittedName>
        <fullName evidence="8">RNA polymerase sigma-70 factor, ECF subfamily</fullName>
    </submittedName>
</protein>
<dbReference type="SUPFAM" id="SSF88946">
    <property type="entry name" value="Sigma2 domain of RNA polymerase sigma factors"/>
    <property type="match status" value="1"/>
</dbReference>
<evidence type="ECO:0000259" key="7">
    <source>
        <dbReference type="Pfam" id="PF08281"/>
    </source>
</evidence>
<evidence type="ECO:0000259" key="6">
    <source>
        <dbReference type="Pfam" id="PF04542"/>
    </source>
</evidence>
<dbReference type="Gene3D" id="1.10.10.10">
    <property type="entry name" value="Winged helix-like DNA-binding domain superfamily/Winged helix DNA-binding domain"/>
    <property type="match status" value="1"/>
</dbReference>
<evidence type="ECO:0000256" key="3">
    <source>
        <dbReference type="ARBA" id="ARBA00023082"/>
    </source>
</evidence>
<dbReference type="OrthoDB" id="655312at2"/>
<dbReference type="InterPro" id="IPR039425">
    <property type="entry name" value="RNA_pol_sigma-70-like"/>
</dbReference>
<keyword evidence="9" id="KW-1185">Reference proteome</keyword>